<comment type="subcellular location">
    <subcellularLocation>
        <location evidence="9">Cytoplasm</location>
    </subcellularLocation>
</comment>
<dbReference type="HOGENOM" id="CLU_053680_0_0_9"/>
<feature type="site" description="Transition state stabilizer" evidence="9">
    <location>
        <position position="253"/>
    </location>
</feature>
<keyword evidence="5 9" id="KW-0547">Nucleotide-binding</keyword>
<dbReference type="STRING" id="545697.HMPREF0216_01045"/>
<organism evidence="11 12">
    <name type="scientific">Clostridium celatum DSM 1785</name>
    <dbReference type="NCBI Taxonomy" id="545697"/>
    <lineage>
        <taxon>Bacteria</taxon>
        <taxon>Bacillati</taxon>
        <taxon>Bacillota</taxon>
        <taxon>Clostridia</taxon>
        <taxon>Eubacteriales</taxon>
        <taxon>Clostridiaceae</taxon>
        <taxon>Clostridium</taxon>
    </lineage>
</organism>
<dbReference type="PANTHER" id="PTHR23342:SF0">
    <property type="entry name" value="N-ACETYLGLUTAMATE SYNTHASE, MITOCHONDRIAL"/>
    <property type="match status" value="1"/>
</dbReference>
<keyword evidence="6 9" id="KW-0418">Kinase</keyword>
<dbReference type="InterPro" id="IPR037528">
    <property type="entry name" value="ArgB"/>
</dbReference>
<dbReference type="GO" id="GO:0005524">
    <property type="term" value="F:ATP binding"/>
    <property type="evidence" value="ECO:0007669"/>
    <property type="project" value="UniProtKB-UniRule"/>
</dbReference>
<comment type="pathway">
    <text evidence="1 9">Amino-acid biosynthesis; L-arginine biosynthesis; N(2)-acetyl-L-ornithine from L-glutamate: step 2/4.</text>
</comment>
<dbReference type="GO" id="GO:0042450">
    <property type="term" value="P:L-arginine biosynthetic process via ornithine"/>
    <property type="evidence" value="ECO:0007669"/>
    <property type="project" value="UniProtKB-UniRule"/>
</dbReference>
<keyword evidence="4 9" id="KW-0808">Transferase</keyword>
<dbReference type="PRINTS" id="PR00474">
    <property type="entry name" value="GLU5KINASE"/>
</dbReference>
<feature type="site" description="Transition state stabilizer" evidence="9">
    <location>
        <position position="38"/>
    </location>
</feature>
<dbReference type="InterPro" id="IPR001048">
    <property type="entry name" value="Asp/Glu/Uridylate_kinase"/>
</dbReference>
<protein>
    <recommendedName>
        <fullName evidence="9">Acetylglutamate kinase</fullName>
        <ecNumber evidence="9">2.7.2.8</ecNumber>
    </recommendedName>
    <alternativeName>
        <fullName evidence="9">N-acetyl-L-glutamate 5-phosphotransferase</fullName>
    </alternativeName>
    <alternativeName>
        <fullName evidence="9">NAG kinase</fullName>
        <shortName evidence="9">NAGK</shortName>
    </alternativeName>
</protein>
<dbReference type="FunFam" id="3.40.1160.10:FF:000004">
    <property type="entry name" value="Acetylglutamate kinase"/>
    <property type="match status" value="1"/>
</dbReference>
<dbReference type="PANTHER" id="PTHR23342">
    <property type="entry name" value="N-ACETYLGLUTAMATE SYNTHASE"/>
    <property type="match status" value="1"/>
</dbReference>
<evidence type="ECO:0000256" key="4">
    <source>
        <dbReference type="ARBA" id="ARBA00022679"/>
    </source>
</evidence>
<dbReference type="CDD" id="cd04250">
    <property type="entry name" value="AAK_NAGK-C"/>
    <property type="match status" value="1"/>
</dbReference>
<dbReference type="SUPFAM" id="SSF53633">
    <property type="entry name" value="Carbamate kinase-like"/>
    <property type="match status" value="1"/>
</dbReference>
<comment type="function">
    <text evidence="9">Catalyzes the ATP-dependent phosphorylation of N-acetyl-L-glutamate.</text>
</comment>
<dbReference type="AlphaFoldDB" id="L1QJS8"/>
<evidence type="ECO:0000313" key="12">
    <source>
        <dbReference type="Proteomes" id="UP000010420"/>
    </source>
</evidence>
<evidence type="ECO:0000256" key="9">
    <source>
        <dbReference type="HAMAP-Rule" id="MF_00082"/>
    </source>
</evidence>
<dbReference type="InterPro" id="IPR004662">
    <property type="entry name" value="AcgluKinase_fam"/>
</dbReference>
<dbReference type="PATRIC" id="fig|545697.3.peg.1029"/>
<keyword evidence="2 9" id="KW-0055">Arginine biosynthesis</keyword>
<dbReference type="NCBIfam" id="TIGR00761">
    <property type="entry name" value="argB"/>
    <property type="match status" value="1"/>
</dbReference>
<evidence type="ECO:0000313" key="11">
    <source>
        <dbReference type="EMBL" id="EKY28201.1"/>
    </source>
</evidence>
<dbReference type="InterPro" id="IPR041727">
    <property type="entry name" value="NAGK-C"/>
</dbReference>
<keyword evidence="9" id="KW-0963">Cytoplasm</keyword>
<feature type="binding site" evidence="9">
    <location>
        <position position="190"/>
    </location>
    <ligand>
        <name>substrate</name>
    </ligand>
</feature>
<evidence type="ECO:0000256" key="7">
    <source>
        <dbReference type="ARBA" id="ARBA00022840"/>
    </source>
</evidence>
<dbReference type="Gene3D" id="3.40.1160.10">
    <property type="entry name" value="Acetylglutamate kinase-like"/>
    <property type="match status" value="1"/>
</dbReference>
<dbReference type="InterPro" id="IPR001057">
    <property type="entry name" value="Glu/AcGlu_kinase"/>
</dbReference>
<dbReference type="Pfam" id="PF00696">
    <property type="entry name" value="AA_kinase"/>
    <property type="match status" value="1"/>
</dbReference>
<feature type="domain" description="Aspartate/glutamate/uridylate kinase" evidence="10">
    <location>
        <begin position="33"/>
        <end position="272"/>
    </location>
</feature>
<dbReference type="InterPro" id="IPR036393">
    <property type="entry name" value="AceGlu_kinase-like_sf"/>
</dbReference>
<dbReference type="HAMAP" id="MF_00082">
    <property type="entry name" value="ArgB"/>
    <property type="match status" value="1"/>
</dbReference>
<evidence type="ECO:0000256" key="6">
    <source>
        <dbReference type="ARBA" id="ARBA00022777"/>
    </source>
</evidence>
<keyword evidence="3 9" id="KW-0028">Amino-acid biosynthesis</keyword>
<dbReference type="PIRSF" id="PIRSF000728">
    <property type="entry name" value="NAGK"/>
    <property type="match status" value="1"/>
</dbReference>
<keyword evidence="12" id="KW-1185">Reference proteome</keyword>
<proteinExistence type="inferred from homology"/>
<comment type="caution">
    <text evidence="11">The sequence shown here is derived from an EMBL/GenBank/DDBJ whole genome shotgun (WGS) entry which is preliminary data.</text>
</comment>
<evidence type="ECO:0000256" key="8">
    <source>
        <dbReference type="ARBA" id="ARBA00048141"/>
    </source>
</evidence>
<evidence type="ECO:0000256" key="3">
    <source>
        <dbReference type="ARBA" id="ARBA00022605"/>
    </source>
</evidence>
<feature type="binding site" evidence="9">
    <location>
        <begin position="73"/>
        <end position="74"/>
    </location>
    <ligand>
        <name>substrate</name>
    </ligand>
</feature>
<keyword evidence="7 9" id="KW-0067">ATP-binding</keyword>
<name>L1QJS8_9CLOT</name>
<dbReference type="GO" id="GO:0003991">
    <property type="term" value="F:acetylglutamate kinase activity"/>
    <property type="evidence" value="ECO:0007669"/>
    <property type="project" value="UniProtKB-UniRule"/>
</dbReference>
<reference evidence="11 12" key="1">
    <citation type="submission" date="2012-05" db="EMBL/GenBank/DDBJ databases">
        <authorList>
            <person name="Weinstock G."/>
            <person name="Sodergren E."/>
            <person name="Lobos E.A."/>
            <person name="Fulton L."/>
            <person name="Fulton R."/>
            <person name="Courtney L."/>
            <person name="Fronick C."/>
            <person name="O'Laughlin M."/>
            <person name="Godfrey J."/>
            <person name="Wilson R.M."/>
            <person name="Miner T."/>
            <person name="Farmer C."/>
            <person name="Delehaunty K."/>
            <person name="Cordes M."/>
            <person name="Minx P."/>
            <person name="Tomlinson C."/>
            <person name="Chen J."/>
            <person name="Wollam A."/>
            <person name="Pepin K.H."/>
            <person name="Bhonagiri V."/>
            <person name="Zhang X."/>
            <person name="Suruliraj S."/>
            <person name="Warren W."/>
            <person name="Mitreva M."/>
            <person name="Mardis E.R."/>
            <person name="Wilson R.K."/>
        </authorList>
    </citation>
    <scope>NUCLEOTIDE SEQUENCE [LARGE SCALE GENOMIC DNA]</scope>
    <source>
        <strain evidence="11 12">DSM 1785</strain>
    </source>
</reference>
<evidence type="ECO:0000259" key="10">
    <source>
        <dbReference type="Pfam" id="PF00696"/>
    </source>
</evidence>
<dbReference type="EMBL" id="AMEZ01000026">
    <property type="protein sequence ID" value="EKY28201.1"/>
    <property type="molecule type" value="Genomic_DNA"/>
</dbReference>
<dbReference type="UniPathway" id="UPA00068">
    <property type="reaction ID" value="UER00107"/>
</dbReference>
<dbReference type="eggNOG" id="COG0548">
    <property type="taxonomic scope" value="Bacteria"/>
</dbReference>
<dbReference type="GO" id="GO:0005737">
    <property type="term" value="C:cytoplasm"/>
    <property type="evidence" value="ECO:0007669"/>
    <property type="project" value="UniProtKB-SubCell"/>
</dbReference>
<evidence type="ECO:0000256" key="2">
    <source>
        <dbReference type="ARBA" id="ARBA00022571"/>
    </source>
</evidence>
<comment type="similarity">
    <text evidence="9">Belongs to the acetylglutamate kinase family. ArgB subfamily.</text>
</comment>
<gene>
    <name evidence="9" type="primary">argB</name>
    <name evidence="11" type="ORF">HMPREF0216_01045</name>
</gene>
<evidence type="ECO:0000256" key="5">
    <source>
        <dbReference type="ARBA" id="ARBA00022741"/>
    </source>
</evidence>
<evidence type="ECO:0000256" key="1">
    <source>
        <dbReference type="ARBA" id="ARBA00004828"/>
    </source>
</evidence>
<sequence>MTPGAKKEAYMNYTQHANVLVQALPYIQEYYGKTIVIKYGGNAMINDELTKTVINDIILMKCIGINPIIVHGGGPDITNTLAKMNYKSKFINGLRYTDETTISVAQMVLAGKVNKDLVKLIEINGGKALGLSGIDGSLIKAKKLEKDVDLGYVGEITSVNTDLLKIAMDSGYIPVISSIAIGESDSNSYNINADTCASKIAASLKAENLILLTDVPGVMTDPSDPSTLISTLRLHQIPKLTVDKIIKGGMIPKINCCVESVRLGVKKAHIIDGRTPHSILLELLSEKGIGTEIY</sequence>
<comment type="catalytic activity">
    <reaction evidence="8 9">
        <text>N-acetyl-L-glutamate + ATP = N-acetyl-L-glutamyl 5-phosphate + ADP</text>
        <dbReference type="Rhea" id="RHEA:14629"/>
        <dbReference type="ChEBI" id="CHEBI:30616"/>
        <dbReference type="ChEBI" id="CHEBI:44337"/>
        <dbReference type="ChEBI" id="CHEBI:57936"/>
        <dbReference type="ChEBI" id="CHEBI:456216"/>
        <dbReference type="EC" id="2.7.2.8"/>
    </reaction>
</comment>
<accession>L1QJS8</accession>
<feature type="binding site" evidence="9">
    <location>
        <position position="95"/>
    </location>
    <ligand>
        <name>substrate</name>
    </ligand>
</feature>
<dbReference type="EC" id="2.7.2.8" evidence="9"/>
<dbReference type="Proteomes" id="UP000010420">
    <property type="component" value="Unassembled WGS sequence"/>
</dbReference>